<feature type="transmembrane region" description="Helical" evidence="6">
    <location>
        <begin position="278"/>
        <end position="296"/>
    </location>
</feature>
<accession>A0ABR4P226</accession>
<dbReference type="CDD" id="cd17502">
    <property type="entry name" value="MFS_Azr1_MDR_like"/>
    <property type="match status" value="1"/>
</dbReference>
<feature type="transmembrane region" description="Helical" evidence="6">
    <location>
        <begin position="351"/>
        <end position="372"/>
    </location>
</feature>
<comment type="subcellular location">
    <subcellularLocation>
        <location evidence="1">Membrane</location>
        <topology evidence="1">Multi-pass membrane protein</topology>
    </subcellularLocation>
</comment>
<feature type="transmembrane region" description="Helical" evidence="6">
    <location>
        <begin position="55"/>
        <end position="77"/>
    </location>
</feature>
<feature type="transmembrane region" description="Helical" evidence="6">
    <location>
        <begin position="249"/>
        <end position="272"/>
    </location>
</feature>
<dbReference type="PANTHER" id="PTHR23501:SF158">
    <property type="entry name" value="TRANSPORTER, PUTATIVE (AFU_ORTHOLOGUE AFUA_5G14490)-RELATED"/>
    <property type="match status" value="1"/>
</dbReference>
<evidence type="ECO:0000256" key="1">
    <source>
        <dbReference type="ARBA" id="ARBA00004141"/>
    </source>
</evidence>
<reference evidence="8 9" key="1">
    <citation type="submission" date="2024-06" db="EMBL/GenBank/DDBJ databases">
        <title>Complete genome of Phlyctema vagabunda strain 19-DSS-EL-015.</title>
        <authorList>
            <person name="Fiorenzani C."/>
        </authorList>
    </citation>
    <scope>NUCLEOTIDE SEQUENCE [LARGE SCALE GENOMIC DNA]</scope>
    <source>
        <strain evidence="8 9">19-DSS-EL-015</strain>
    </source>
</reference>
<feature type="transmembrane region" description="Helical" evidence="6">
    <location>
        <begin position="408"/>
        <end position="430"/>
    </location>
</feature>
<keyword evidence="3 6" id="KW-1133">Transmembrane helix</keyword>
<evidence type="ECO:0000313" key="9">
    <source>
        <dbReference type="Proteomes" id="UP001629113"/>
    </source>
</evidence>
<dbReference type="PANTHER" id="PTHR23501">
    <property type="entry name" value="MAJOR FACILITATOR SUPERFAMILY"/>
    <property type="match status" value="1"/>
</dbReference>
<feature type="transmembrane region" description="Helical" evidence="6">
    <location>
        <begin position="153"/>
        <end position="172"/>
    </location>
</feature>
<feature type="transmembrane region" description="Helical" evidence="6">
    <location>
        <begin position="381"/>
        <end position="402"/>
    </location>
</feature>
<dbReference type="Proteomes" id="UP001629113">
    <property type="component" value="Unassembled WGS sequence"/>
</dbReference>
<evidence type="ECO:0000256" key="2">
    <source>
        <dbReference type="ARBA" id="ARBA00022692"/>
    </source>
</evidence>
<keyword evidence="2 6" id="KW-0812">Transmembrane</keyword>
<evidence type="ECO:0000313" key="8">
    <source>
        <dbReference type="EMBL" id="KAL3417353.1"/>
    </source>
</evidence>
<feature type="region of interest" description="Disordered" evidence="5">
    <location>
        <begin position="1"/>
        <end position="37"/>
    </location>
</feature>
<evidence type="ECO:0000256" key="5">
    <source>
        <dbReference type="SAM" id="MobiDB-lite"/>
    </source>
</evidence>
<dbReference type="InterPro" id="IPR036259">
    <property type="entry name" value="MFS_trans_sf"/>
</dbReference>
<dbReference type="PRINTS" id="PR01036">
    <property type="entry name" value="TCRTETB"/>
</dbReference>
<protein>
    <submittedName>
        <fullName evidence="8">Major facilitator superfamily transporter</fullName>
    </submittedName>
</protein>
<feature type="transmembrane region" description="Helical" evidence="6">
    <location>
        <begin position="184"/>
        <end position="204"/>
    </location>
</feature>
<keyword evidence="9" id="KW-1185">Reference proteome</keyword>
<feature type="transmembrane region" description="Helical" evidence="6">
    <location>
        <begin position="89"/>
        <end position="109"/>
    </location>
</feature>
<feature type="transmembrane region" description="Helical" evidence="6">
    <location>
        <begin position="524"/>
        <end position="542"/>
    </location>
</feature>
<feature type="transmembrane region" description="Helical" evidence="6">
    <location>
        <begin position="308"/>
        <end position="331"/>
    </location>
</feature>
<name>A0ABR4P226_9HELO</name>
<keyword evidence="4 6" id="KW-0472">Membrane</keyword>
<dbReference type="SUPFAM" id="SSF103473">
    <property type="entry name" value="MFS general substrate transporter"/>
    <property type="match status" value="1"/>
</dbReference>
<evidence type="ECO:0000256" key="3">
    <source>
        <dbReference type="ARBA" id="ARBA00022989"/>
    </source>
</evidence>
<feature type="domain" description="Major facilitator superfamily (MFS) profile" evidence="7">
    <location>
        <begin position="55"/>
        <end position="547"/>
    </location>
</feature>
<dbReference type="Pfam" id="PF07690">
    <property type="entry name" value="MFS_1"/>
    <property type="match status" value="1"/>
</dbReference>
<sequence length="570" mass="61038">MTNLISPDQKDTTFRMPSDLADASDETPSLSAPAHDAGYTQDTTGGMQTFRRYTVIIALFLSLFVAALDVTIIATAAPTISNDLSSSAGYTWIGGAFLLTSVTTSPIWVKLSDIWGRKVILVVLLAWLSVASTICATAKNIEALLAGRALQGAASGGLVLLVHVCISDLFSLRKRSLLLGLTEGVWAVAGGIGPVLGGAFSSLSTWRWCFWINLPMSALAAFIIIYLLDIKHEHTSFKDGVRALDWAGMVTFLGCSVMLLLGLDFGGIIFPWNSAKVIALLAAGGILIFAFVYSEVKIAKYPLMPMDIFAKGVNVAILLLTLCHGLAFMSAEYYLPVLLQSSFGASPLRSGLLLLPFITTTAISGIVCGVFIHRTGRFQEIMWVGALCLCLGFGLFVSFNLNTSTSQIIGYQLIGGLGSGFLFETPIIAIQSQVRLEDMATATSTLCFIRNIGITLSVIIGGSFFQSSMDKQIANLDAVGLPQELVVKYSGSHVLATILSIRDIQDQTWKTAVENAVCLAMRNVWILFTAVAFAGFVASLFVRQGHLTTEHTVTGTGLKKKPQGDTAISL</sequence>
<evidence type="ECO:0000259" key="7">
    <source>
        <dbReference type="PROSITE" id="PS50850"/>
    </source>
</evidence>
<comment type="caution">
    <text evidence="8">The sequence shown here is derived from an EMBL/GenBank/DDBJ whole genome shotgun (WGS) entry which is preliminary data.</text>
</comment>
<dbReference type="PROSITE" id="PS50850">
    <property type="entry name" value="MFS"/>
    <property type="match status" value="1"/>
</dbReference>
<feature type="transmembrane region" description="Helical" evidence="6">
    <location>
        <begin position="121"/>
        <end position="141"/>
    </location>
</feature>
<proteinExistence type="predicted"/>
<evidence type="ECO:0000256" key="6">
    <source>
        <dbReference type="SAM" id="Phobius"/>
    </source>
</evidence>
<evidence type="ECO:0000256" key="4">
    <source>
        <dbReference type="ARBA" id="ARBA00023136"/>
    </source>
</evidence>
<gene>
    <name evidence="8" type="ORF">PVAG01_11353</name>
</gene>
<dbReference type="EMBL" id="JBFCZG010000011">
    <property type="protein sequence ID" value="KAL3417353.1"/>
    <property type="molecule type" value="Genomic_DNA"/>
</dbReference>
<dbReference type="InterPro" id="IPR011701">
    <property type="entry name" value="MFS"/>
</dbReference>
<feature type="transmembrane region" description="Helical" evidence="6">
    <location>
        <begin position="442"/>
        <end position="465"/>
    </location>
</feature>
<dbReference type="Gene3D" id="1.20.1250.20">
    <property type="entry name" value="MFS general substrate transporter like domains"/>
    <property type="match status" value="1"/>
</dbReference>
<dbReference type="Gene3D" id="1.20.1720.10">
    <property type="entry name" value="Multidrug resistance protein D"/>
    <property type="match status" value="1"/>
</dbReference>
<feature type="transmembrane region" description="Helical" evidence="6">
    <location>
        <begin position="210"/>
        <end position="228"/>
    </location>
</feature>
<organism evidence="8 9">
    <name type="scientific">Phlyctema vagabunda</name>
    <dbReference type="NCBI Taxonomy" id="108571"/>
    <lineage>
        <taxon>Eukaryota</taxon>
        <taxon>Fungi</taxon>
        <taxon>Dikarya</taxon>
        <taxon>Ascomycota</taxon>
        <taxon>Pezizomycotina</taxon>
        <taxon>Leotiomycetes</taxon>
        <taxon>Helotiales</taxon>
        <taxon>Dermateaceae</taxon>
        <taxon>Phlyctema</taxon>
    </lineage>
</organism>
<dbReference type="InterPro" id="IPR020846">
    <property type="entry name" value="MFS_dom"/>
</dbReference>